<proteinExistence type="predicted"/>
<dbReference type="Proteomes" id="UP000050277">
    <property type="component" value="Unassembled WGS sequence"/>
</dbReference>
<gene>
    <name evidence="1" type="ORF">SE18_19375</name>
</gene>
<dbReference type="STRING" id="70996.SE18_19375"/>
<reference evidence="1 2" key="1">
    <citation type="submission" date="2015-07" db="EMBL/GenBank/DDBJ databases">
        <title>Whole genome sequence of Herpetosiphon geysericola DSM 7119.</title>
        <authorList>
            <person name="Hemp J."/>
            <person name="Ward L.M."/>
            <person name="Pace L.A."/>
            <person name="Fischer W.W."/>
        </authorList>
    </citation>
    <scope>NUCLEOTIDE SEQUENCE [LARGE SCALE GENOMIC DNA]</scope>
    <source>
        <strain evidence="1 2">DSM 7119</strain>
    </source>
</reference>
<organism evidence="1 2">
    <name type="scientific">Herpetosiphon geysericola</name>
    <dbReference type="NCBI Taxonomy" id="70996"/>
    <lineage>
        <taxon>Bacteria</taxon>
        <taxon>Bacillati</taxon>
        <taxon>Chloroflexota</taxon>
        <taxon>Chloroflexia</taxon>
        <taxon>Herpetosiphonales</taxon>
        <taxon>Herpetosiphonaceae</taxon>
        <taxon>Herpetosiphon</taxon>
    </lineage>
</organism>
<comment type="caution">
    <text evidence="1">The sequence shown here is derived from an EMBL/GenBank/DDBJ whole genome shotgun (WGS) entry which is preliminary data.</text>
</comment>
<accession>A0A0P6XHJ0</accession>
<keyword evidence="2" id="KW-1185">Reference proteome</keyword>
<protein>
    <submittedName>
        <fullName evidence="1">Uncharacterized protein</fullName>
    </submittedName>
</protein>
<evidence type="ECO:0000313" key="1">
    <source>
        <dbReference type="EMBL" id="KPL83007.1"/>
    </source>
</evidence>
<evidence type="ECO:0000313" key="2">
    <source>
        <dbReference type="Proteomes" id="UP000050277"/>
    </source>
</evidence>
<name>A0A0P6XHJ0_9CHLR</name>
<sequence>MTNRWEILICTAPVGSAAAIATSLEQGHGIIQTPVTGQGEYRVHGEPPRPWCVVLPRLPQIDFPRDVHANAMQEQPWRS</sequence>
<dbReference type="AlphaFoldDB" id="A0A0P6XHJ0"/>
<dbReference type="EMBL" id="LGKP01000030">
    <property type="protein sequence ID" value="KPL83007.1"/>
    <property type="molecule type" value="Genomic_DNA"/>
</dbReference>